<protein>
    <submittedName>
        <fullName evidence="1">Uncharacterized protein</fullName>
    </submittedName>
</protein>
<organism evidence="1">
    <name type="scientific">viral metagenome</name>
    <dbReference type="NCBI Taxonomy" id="1070528"/>
    <lineage>
        <taxon>unclassified sequences</taxon>
        <taxon>metagenomes</taxon>
        <taxon>organismal metagenomes</taxon>
    </lineage>
</organism>
<proteinExistence type="predicted"/>
<name>A0A6C0EUR2_9ZZZZ</name>
<accession>A0A6C0EUR2</accession>
<evidence type="ECO:0000313" key="1">
    <source>
        <dbReference type="EMBL" id="QHT32431.1"/>
    </source>
</evidence>
<dbReference type="EMBL" id="MN738939">
    <property type="protein sequence ID" value="QHT32431.1"/>
    <property type="molecule type" value="Genomic_DNA"/>
</dbReference>
<reference evidence="1" key="1">
    <citation type="journal article" date="2020" name="Nature">
        <title>Giant virus diversity and host interactions through global metagenomics.</title>
        <authorList>
            <person name="Schulz F."/>
            <person name="Roux S."/>
            <person name="Paez-Espino D."/>
            <person name="Jungbluth S."/>
            <person name="Walsh D.A."/>
            <person name="Denef V.J."/>
            <person name="McMahon K.D."/>
            <person name="Konstantinidis K.T."/>
            <person name="Eloe-Fadrosh E.A."/>
            <person name="Kyrpides N.C."/>
            <person name="Woyke T."/>
        </authorList>
    </citation>
    <scope>NUCLEOTIDE SEQUENCE</scope>
    <source>
        <strain evidence="1">GVMAG-M-3300009159-65</strain>
    </source>
</reference>
<sequence>MWKAPIYRKSYKKKYGSKCFLNNLKYPICSRGKIDCKGLRAAAYYARLQNNKKILNKTKKIYKKYKC</sequence>
<dbReference type="AlphaFoldDB" id="A0A6C0EUR2"/>